<name>A0A951U726_9CYAN</name>
<organism evidence="3 4">
    <name type="scientific">Pegethrix bostrychoides GSE-TBD4-15B</name>
    <dbReference type="NCBI Taxonomy" id="2839662"/>
    <lineage>
        <taxon>Bacteria</taxon>
        <taxon>Bacillati</taxon>
        <taxon>Cyanobacteriota</taxon>
        <taxon>Cyanophyceae</taxon>
        <taxon>Oculatellales</taxon>
        <taxon>Oculatellaceae</taxon>
        <taxon>Pegethrix</taxon>
    </lineage>
</organism>
<dbReference type="AlphaFoldDB" id="A0A951U726"/>
<dbReference type="Proteomes" id="UP000707356">
    <property type="component" value="Unassembled WGS sequence"/>
</dbReference>
<dbReference type="Pfam" id="PF13559">
    <property type="entry name" value="DUF4129"/>
    <property type="match status" value="1"/>
</dbReference>
<evidence type="ECO:0000259" key="2">
    <source>
        <dbReference type="Pfam" id="PF13559"/>
    </source>
</evidence>
<dbReference type="EMBL" id="JAHHHV010000091">
    <property type="protein sequence ID" value="MBW4468629.1"/>
    <property type="molecule type" value="Genomic_DNA"/>
</dbReference>
<gene>
    <name evidence="3" type="ORF">KME07_24655</name>
</gene>
<reference evidence="3" key="2">
    <citation type="journal article" date="2022" name="Microbiol. Resour. Announc.">
        <title>Metagenome Sequencing to Explore Phylogenomics of Terrestrial Cyanobacteria.</title>
        <authorList>
            <person name="Ward R.D."/>
            <person name="Stajich J.E."/>
            <person name="Johansen J.R."/>
            <person name="Huntemann M."/>
            <person name="Clum A."/>
            <person name="Foster B."/>
            <person name="Foster B."/>
            <person name="Roux S."/>
            <person name="Palaniappan K."/>
            <person name="Varghese N."/>
            <person name="Mukherjee S."/>
            <person name="Reddy T.B.K."/>
            <person name="Daum C."/>
            <person name="Copeland A."/>
            <person name="Chen I.A."/>
            <person name="Ivanova N.N."/>
            <person name="Kyrpides N.C."/>
            <person name="Shapiro N."/>
            <person name="Eloe-Fadrosh E.A."/>
            <person name="Pietrasiak N."/>
        </authorList>
    </citation>
    <scope>NUCLEOTIDE SEQUENCE</scope>
    <source>
        <strain evidence="3">GSE-TBD4-15B</strain>
    </source>
</reference>
<reference evidence="3" key="1">
    <citation type="submission" date="2021-05" db="EMBL/GenBank/DDBJ databases">
        <authorList>
            <person name="Pietrasiak N."/>
            <person name="Ward R."/>
            <person name="Stajich J.E."/>
            <person name="Kurbessoian T."/>
        </authorList>
    </citation>
    <scope>NUCLEOTIDE SEQUENCE</scope>
    <source>
        <strain evidence="3">GSE-TBD4-15B</strain>
    </source>
</reference>
<protein>
    <submittedName>
        <fullName evidence="3">DUF4129 domain-containing protein</fullName>
    </submittedName>
</protein>
<evidence type="ECO:0000313" key="4">
    <source>
        <dbReference type="Proteomes" id="UP000707356"/>
    </source>
</evidence>
<proteinExistence type="predicted"/>
<evidence type="ECO:0000256" key="1">
    <source>
        <dbReference type="SAM" id="Phobius"/>
    </source>
</evidence>
<feature type="transmembrane region" description="Helical" evidence="1">
    <location>
        <begin position="46"/>
        <end position="66"/>
    </location>
</feature>
<accession>A0A951U726</accession>
<feature type="domain" description="Protein-glutamine gamma-glutamyltransferase-like C-terminal" evidence="2">
    <location>
        <begin position="116"/>
        <end position="184"/>
    </location>
</feature>
<sequence>MAAEEFAKNSFGWQLQKLGQWAQEGLERLFARGGSSAPEPSPQLPIWLLEAIFWLLTLSLAGWLIWQLYQILRPFWESLRSPRLSRPEPSRSATNWLRQAQLAQAQGDYAAACRALYLAALQKLSEQDLIAPQSSRTDGEYLALLRQLSLPQPYQMLIQTHERLYFDRFAASAELYAECWQAYQTLEPQAKPQAELQAPGTSA</sequence>
<evidence type="ECO:0000313" key="3">
    <source>
        <dbReference type="EMBL" id="MBW4468629.1"/>
    </source>
</evidence>
<keyword evidence="1" id="KW-1133">Transmembrane helix</keyword>
<keyword evidence="1" id="KW-0812">Transmembrane</keyword>
<comment type="caution">
    <text evidence="3">The sequence shown here is derived from an EMBL/GenBank/DDBJ whole genome shotgun (WGS) entry which is preliminary data.</text>
</comment>
<dbReference type="InterPro" id="IPR025403">
    <property type="entry name" value="TgpA-like_C"/>
</dbReference>
<keyword evidence="1" id="KW-0472">Membrane</keyword>